<name>A0A3Q9HPD8_9FIRM</name>
<dbReference type="PANTHER" id="PTHR43567:SF1">
    <property type="entry name" value="FLAVOREDOXIN"/>
    <property type="match status" value="1"/>
</dbReference>
<dbReference type="EMBL" id="CP016379">
    <property type="protein sequence ID" value="AZR72456.1"/>
    <property type="molecule type" value="Genomic_DNA"/>
</dbReference>
<gene>
    <name evidence="5" type="ORF">BBF96_03095</name>
</gene>
<dbReference type="Gene3D" id="2.30.110.10">
    <property type="entry name" value="Electron Transport, Fmn-binding Protein, Chain A"/>
    <property type="match status" value="1"/>
</dbReference>
<dbReference type="AlphaFoldDB" id="A0A3Q9HPD8"/>
<dbReference type="KEGG" id="aft:BBF96_03095"/>
<evidence type="ECO:0000259" key="4">
    <source>
        <dbReference type="SMART" id="SM00903"/>
    </source>
</evidence>
<dbReference type="SUPFAM" id="SSF50475">
    <property type="entry name" value="FMN-binding split barrel"/>
    <property type="match status" value="1"/>
</dbReference>
<dbReference type="PROSITE" id="PS51257">
    <property type="entry name" value="PROKAR_LIPOPROTEIN"/>
    <property type="match status" value="1"/>
</dbReference>
<dbReference type="RefSeq" id="WP_127015785.1">
    <property type="nucleotide sequence ID" value="NZ_CP016379.1"/>
</dbReference>
<dbReference type="GO" id="GO:0016646">
    <property type="term" value="F:oxidoreductase activity, acting on the CH-NH group of donors, NAD or NADP as acceptor"/>
    <property type="evidence" value="ECO:0007669"/>
    <property type="project" value="UniProtKB-ARBA"/>
</dbReference>
<comment type="similarity">
    <text evidence="3">Belongs to the flavoredoxin family.</text>
</comment>
<keyword evidence="6" id="KW-1185">Reference proteome</keyword>
<organism evidence="5 6">
    <name type="scientific">Anoxybacter fermentans</name>
    <dbReference type="NCBI Taxonomy" id="1323375"/>
    <lineage>
        <taxon>Bacteria</taxon>
        <taxon>Bacillati</taxon>
        <taxon>Bacillota</taxon>
        <taxon>Clostridia</taxon>
        <taxon>Halanaerobiales</taxon>
        <taxon>Anoxybacter</taxon>
    </lineage>
</organism>
<accession>A0A3Q9HPD8</accession>
<dbReference type="InterPro" id="IPR052174">
    <property type="entry name" value="Flavoredoxin"/>
</dbReference>
<evidence type="ECO:0000256" key="2">
    <source>
        <dbReference type="ARBA" id="ARBA00022630"/>
    </source>
</evidence>
<dbReference type="GO" id="GO:0010181">
    <property type="term" value="F:FMN binding"/>
    <property type="evidence" value="ECO:0007669"/>
    <property type="project" value="InterPro"/>
</dbReference>
<feature type="domain" description="Flavin reductase like" evidence="4">
    <location>
        <begin position="12"/>
        <end position="157"/>
    </location>
</feature>
<keyword evidence="2" id="KW-0285">Flavoprotein</keyword>
<protein>
    <submittedName>
        <fullName evidence="5">Flavin reductase</fullName>
    </submittedName>
</protein>
<proteinExistence type="inferred from homology"/>
<dbReference type="PANTHER" id="PTHR43567">
    <property type="entry name" value="FLAVOREDOXIN-RELATED-RELATED"/>
    <property type="match status" value="1"/>
</dbReference>
<comment type="cofactor">
    <cofactor evidence="1">
        <name>FMN</name>
        <dbReference type="ChEBI" id="CHEBI:58210"/>
    </cofactor>
</comment>
<dbReference type="InterPro" id="IPR002563">
    <property type="entry name" value="Flavin_Rdtase-like_dom"/>
</dbReference>
<dbReference type="Proteomes" id="UP000267250">
    <property type="component" value="Chromosome"/>
</dbReference>
<evidence type="ECO:0000256" key="1">
    <source>
        <dbReference type="ARBA" id="ARBA00001917"/>
    </source>
</evidence>
<sequence length="186" mass="20034">MSKKLLKPTTALAPVPVVLVSCCNEAGESNIITIAWVGTLCSEPPLIGIGIRKSRFSYDMIKETGEFVVNLPSENLVWTTDFCGINSGRNVDKFGELELTPVPGEKVNAPLIGECPVNIECKVTKILELGSHDLFIGEVVAVHAEDDVLDENGRFCMEKAGLIAYGSGNYWSLGRSLGSAGFSKKK</sequence>
<evidence type="ECO:0000256" key="3">
    <source>
        <dbReference type="ARBA" id="ARBA00038054"/>
    </source>
</evidence>
<reference evidence="5 6" key="1">
    <citation type="submission" date="2016-07" db="EMBL/GenBank/DDBJ databases">
        <title>Genome and transcriptome analysis of iron-reducing fermentative bacteria Anoxybacter fermentans.</title>
        <authorList>
            <person name="Zeng X."/>
            <person name="Shao Z."/>
        </authorList>
    </citation>
    <scope>NUCLEOTIDE SEQUENCE [LARGE SCALE GENOMIC DNA]</scope>
    <source>
        <strain evidence="5 6">DY22613</strain>
    </source>
</reference>
<evidence type="ECO:0000313" key="5">
    <source>
        <dbReference type="EMBL" id="AZR72456.1"/>
    </source>
</evidence>
<dbReference type="InterPro" id="IPR012349">
    <property type="entry name" value="Split_barrel_FMN-bd"/>
</dbReference>
<dbReference type="SMART" id="SM00903">
    <property type="entry name" value="Flavin_Reduct"/>
    <property type="match status" value="1"/>
</dbReference>
<dbReference type="Pfam" id="PF01613">
    <property type="entry name" value="Flavin_Reduct"/>
    <property type="match status" value="1"/>
</dbReference>
<evidence type="ECO:0000313" key="6">
    <source>
        <dbReference type="Proteomes" id="UP000267250"/>
    </source>
</evidence>
<dbReference type="OrthoDB" id="9794638at2"/>